<organism evidence="6">
    <name type="scientific">Cupriavidus taiwanensis</name>
    <dbReference type="NCBI Taxonomy" id="164546"/>
    <lineage>
        <taxon>Bacteria</taxon>
        <taxon>Pseudomonadati</taxon>
        <taxon>Pseudomonadota</taxon>
        <taxon>Betaproteobacteria</taxon>
        <taxon>Burkholderiales</taxon>
        <taxon>Burkholderiaceae</taxon>
        <taxon>Cupriavidus</taxon>
    </lineage>
</organism>
<dbReference type="Pfam" id="PF13296">
    <property type="entry name" value="T6SS_Vgr"/>
    <property type="match status" value="1"/>
</dbReference>
<dbReference type="InterPro" id="IPR028244">
    <property type="entry name" value="T6SS_Rhs_Vgr_dom"/>
</dbReference>
<dbReference type="Pfam" id="PF04717">
    <property type="entry name" value="Phage_base_V"/>
    <property type="match status" value="1"/>
</dbReference>
<proteinExistence type="inferred from homology"/>
<dbReference type="RefSeq" id="WP_240990274.1">
    <property type="nucleotide sequence ID" value="NZ_LT976857.1"/>
</dbReference>
<dbReference type="Pfam" id="PF05954">
    <property type="entry name" value="Phage_GPD"/>
    <property type="match status" value="1"/>
</dbReference>
<dbReference type="InterPro" id="IPR006531">
    <property type="entry name" value="Gp5/Vgr_OB"/>
</dbReference>
<dbReference type="EMBL" id="OFSP01000037">
    <property type="protein sequence ID" value="SOY64035.1"/>
    <property type="molecule type" value="Genomic_DNA"/>
</dbReference>
<feature type="region of interest" description="Disordered" evidence="2">
    <location>
        <begin position="546"/>
        <end position="582"/>
    </location>
</feature>
<evidence type="ECO:0000256" key="2">
    <source>
        <dbReference type="SAM" id="MobiDB-lite"/>
    </source>
</evidence>
<dbReference type="Gene3D" id="2.40.50.230">
    <property type="entry name" value="Gp5 N-terminal domain"/>
    <property type="match status" value="1"/>
</dbReference>
<feature type="domain" description="Putative type VI secretion system Rhs element associated Vgr" evidence="5">
    <location>
        <begin position="602"/>
        <end position="704"/>
    </location>
</feature>
<gene>
    <name evidence="6" type="ORF">CBM2589_A70208</name>
</gene>
<dbReference type="NCBIfam" id="TIGR03361">
    <property type="entry name" value="VI_Rhs_Vgr"/>
    <property type="match status" value="1"/>
</dbReference>
<comment type="similarity">
    <text evidence="1">Belongs to the VgrG protein family.</text>
</comment>
<evidence type="ECO:0000256" key="1">
    <source>
        <dbReference type="ARBA" id="ARBA00005558"/>
    </source>
</evidence>
<comment type="caution">
    <text evidence="6">The sequence shown here is derived from an EMBL/GenBank/DDBJ whole genome shotgun (WGS) entry which is preliminary data.</text>
</comment>
<sequence length="969" mass="103394">MVSATDLAKLLGAAFSQANRLLRLQTPLGQDALMPEQLHAAEQLDGGGFRIELTAVSDNAGIEAQSLLGQAVRVDLLTQRSRTTLRPFHGHVTRFERVGANGGLARYRMVVEPWLAFLRHRRDSFLFQDMSVIDVVDSVFGDYNGQGKLVPAWRWALRDVSAYPRRSIVTQYEESDFDFVTRLLAEEGLFYFFEHEAADGEALGTHRMVIADANDVFQDNEQASIRFGRADATAAEDVIDRWQGTRRLQTNAVAVASWDYRAKAVRSAEAGASTEGNSAAPSLQDTDYPGQYWFEDGEQAQRHARQLVEALEVRRLSFSGEGSVRTLAPASRFILTGHYDYERVQGDDERRFVVLAVAHAARNNLNERFRGVIDQLLGTDQATAALAEGAAAAADVPFYRNQFTVVPAKIPYRPQQLDGHGRQLHPRPTVTGAQTAVVIGTDGRVHTDRDHRVKVQFHWQRGARSASRLSHPAGEDNARAEAGLGSWVRVSTPVAGSNWGGVALPRVGQEVVVEFQHGDIDRPVVIGAAYNGRGQASAQYNQNQTGAANATGNAPAWFAGSNEAADGKQDGNSQPDGQQGHAHNAVLSGIKTQALAHSQDGTGGYNQLVFDDTAGQSRTLLSTTQAASALTLGHHLDQRDNARQAALGHGAALETADSGALRGGAGMLLTAHGAGTSVPLLDSEGAATQVEASTELLTSLADVARKQKADLPDEPAPAELPAIAQLKHTTEVLRHTETGTDGKASATAYGEPHLQVSAPKGIAATTPADAVLVAGTQLTMAAQKDANVAAGGNLSVAVADGLSLFTHGKAGGEAGAGIAMHAASGKVGVMSFDGRVSIAADKAVALSSVQGVVNVEARKHVLLNAAGAQIRVVGTQIEVHAPGMTAFKAGQHVFTGPAGSETENTLPKAKPAYHEQFVLRDEVSNEPVAFRHYRIEDTKGVLLAQGITDEHGRTIRVYTDKPEEVKVFF</sequence>
<dbReference type="Gene3D" id="4.10.220.110">
    <property type="match status" value="1"/>
</dbReference>
<dbReference type="Proteomes" id="UP000256297">
    <property type="component" value="Chromosome CBM2589_a"/>
</dbReference>
<name>A0A375C7J2_9BURK</name>
<feature type="domain" description="DUF2345" evidence="4">
    <location>
        <begin position="743"/>
        <end position="898"/>
    </location>
</feature>
<dbReference type="InterPro" id="IPR018769">
    <property type="entry name" value="VgrG2_DUF2345"/>
</dbReference>
<dbReference type="InterPro" id="IPR037026">
    <property type="entry name" value="Vgr_OB-fold_dom_sf"/>
</dbReference>
<accession>A0A375C7J2</accession>
<dbReference type="AlphaFoldDB" id="A0A375C7J2"/>
<feature type="domain" description="Gp5/Type VI secretion system Vgr protein OB-fold" evidence="3">
    <location>
        <begin position="486"/>
        <end position="530"/>
    </location>
</feature>
<dbReference type="Gene3D" id="2.30.110.50">
    <property type="match status" value="1"/>
</dbReference>
<dbReference type="Pfam" id="PF10106">
    <property type="entry name" value="DUF2345"/>
    <property type="match status" value="1"/>
</dbReference>
<protein>
    <recommendedName>
        <fullName evidence="7">Type VI secretion system tip protein VgrG</fullName>
    </recommendedName>
</protein>
<dbReference type="SUPFAM" id="SSF69279">
    <property type="entry name" value="Phage tail proteins"/>
    <property type="match status" value="2"/>
</dbReference>
<evidence type="ECO:0000259" key="4">
    <source>
        <dbReference type="Pfam" id="PF10106"/>
    </source>
</evidence>
<reference evidence="6" key="1">
    <citation type="submission" date="2018-01" db="EMBL/GenBank/DDBJ databases">
        <authorList>
            <person name="Clerissi C."/>
        </authorList>
    </citation>
    <scope>NUCLEOTIDE SEQUENCE</scope>
    <source>
        <strain evidence="6">Cupriavidus taiwanensis STM 3521</strain>
    </source>
</reference>
<evidence type="ECO:0008006" key="7">
    <source>
        <dbReference type="Google" id="ProtNLM"/>
    </source>
</evidence>
<dbReference type="InterPro" id="IPR017847">
    <property type="entry name" value="T6SS_RhsGE_Vgr_subset"/>
</dbReference>
<dbReference type="Gene3D" id="3.55.50.10">
    <property type="entry name" value="Baseplate protein-like domains"/>
    <property type="match status" value="1"/>
</dbReference>
<evidence type="ECO:0000259" key="5">
    <source>
        <dbReference type="Pfam" id="PF13296"/>
    </source>
</evidence>
<evidence type="ECO:0000313" key="6">
    <source>
        <dbReference type="EMBL" id="SOY64035.1"/>
    </source>
</evidence>
<evidence type="ECO:0000259" key="3">
    <source>
        <dbReference type="Pfam" id="PF04717"/>
    </source>
</evidence>
<dbReference type="InterPro" id="IPR006533">
    <property type="entry name" value="T6SS_Vgr_RhsGE"/>
</dbReference>
<dbReference type="NCBIfam" id="TIGR01646">
    <property type="entry name" value="vgr_GE"/>
    <property type="match status" value="1"/>
</dbReference>
<dbReference type="SUPFAM" id="SSF69255">
    <property type="entry name" value="gp5 N-terminal domain-like"/>
    <property type="match status" value="1"/>
</dbReference>